<comment type="caution">
    <text evidence="11">The sequence shown here is derived from an EMBL/GenBank/DDBJ whole genome shotgun (WGS) entry which is preliminary data.</text>
</comment>
<evidence type="ECO:0000256" key="9">
    <source>
        <dbReference type="ARBA" id="ARBA00047664"/>
    </source>
</evidence>
<dbReference type="InterPro" id="IPR006121">
    <property type="entry name" value="HMA_dom"/>
</dbReference>
<evidence type="ECO:0000256" key="5">
    <source>
        <dbReference type="ARBA" id="ARBA00022755"/>
    </source>
</evidence>
<protein>
    <recommendedName>
        <fullName evidence="2">phosphoribosylglycinamide formyltransferase 1</fullName>
        <ecNumber evidence="2">2.1.2.2</ecNumber>
    </recommendedName>
    <alternativeName>
        <fullName evidence="8">5'-phosphoribosylglycinamide transformylase</fullName>
    </alternativeName>
    <alternativeName>
        <fullName evidence="7">GAR transformylase</fullName>
    </alternativeName>
</protein>
<reference evidence="11 12" key="1">
    <citation type="submission" date="2021-02" db="EMBL/GenBank/DDBJ databases">
        <title>Variation within the Batrachochytrium salamandrivorans European outbreak.</title>
        <authorList>
            <person name="Kelly M."/>
            <person name="Pasmans F."/>
            <person name="Shea T.P."/>
            <person name="Munoz J.F."/>
            <person name="Carranza S."/>
            <person name="Cuomo C.A."/>
            <person name="Martel A."/>
        </authorList>
    </citation>
    <scope>NUCLEOTIDE SEQUENCE [LARGE SCALE GENOMIC DNA]</scope>
    <source>
        <strain evidence="11 12">AMFP18/2</strain>
    </source>
</reference>
<evidence type="ECO:0000256" key="6">
    <source>
        <dbReference type="ARBA" id="ARBA00038440"/>
    </source>
</evidence>
<evidence type="ECO:0000256" key="2">
    <source>
        <dbReference type="ARBA" id="ARBA00012254"/>
    </source>
</evidence>
<sequence length="482" mass="51492">MSTVALPRLVVLISGNGSNLQALIDAVGNATIAARIALVVSNKTKAFGLQRAASAAIPTLTKLLKPYKDSGKSRIDYDLDLAAEIKAALEQDSASQPDPLPSSSLPDLIVLAGFMHILSADFLAQFPAGRIINLHPALPGQFDGAHAIERALDSFRKGEIKHTGIMVHKVIAAVDRGETVLQQPIPIWETDTLDTLEERIHIAEHKLLVDGVIAMLSENARSSYTTTLLSLLATTASLLSSSCCVIQLLLNYLSLGCAGFSVLTPYRMELTAISVSLLATTVWKAGLSWKTGLTLCISVCLMLSPDGVATYNDGRLNQWIHNVQSHTRHQMSLLHWPVLRAKPSEVMDAIINSPHAAAAAAASSTTDLDPLAVPAGQDPILASQSPVCTPTETLIFQVSGMKCTGCAARVKQALARIDGLHNVKVFFDNKTAMVSRIVPSKESTASVLPRDTAQAVIDAIAKVDLTYRTLLVRTDRAGCSET</sequence>
<keyword evidence="12" id="KW-1185">Reference proteome</keyword>
<proteinExistence type="inferred from homology"/>
<feature type="domain" description="HMA" evidence="10">
    <location>
        <begin position="392"/>
        <end position="468"/>
    </location>
</feature>
<keyword evidence="5" id="KW-0658">Purine biosynthesis</keyword>
<dbReference type="CDD" id="cd08645">
    <property type="entry name" value="FMT_core_GART"/>
    <property type="match status" value="1"/>
</dbReference>
<organism evidence="11 12">
    <name type="scientific">Batrachochytrium salamandrivorans</name>
    <dbReference type="NCBI Taxonomy" id="1357716"/>
    <lineage>
        <taxon>Eukaryota</taxon>
        <taxon>Fungi</taxon>
        <taxon>Fungi incertae sedis</taxon>
        <taxon>Chytridiomycota</taxon>
        <taxon>Chytridiomycota incertae sedis</taxon>
        <taxon>Chytridiomycetes</taxon>
        <taxon>Rhizophydiales</taxon>
        <taxon>Rhizophydiales incertae sedis</taxon>
        <taxon>Batrachochytrium</taxon>
    </lineage>
</organism>
<name>A0ABQ8FAE6_9FUNG</name>
<evidence type="ECO:0000259" key="10">
    <source>
        <dbReference type="PROSITE" id="PS50846"/>
    </source>
</evidence>
<dbReference type="InterPro" id="IPR017969">
    <property type="entry name" value="Heavy-metal-associated_CS"/>
</dbReference>
<evidence type="ECO:0000256" key="1">
    <source>
        <dbReference type="ARBA" id="ARBA00005054"/>
    </source>
</evidence>
<dbReference type="InterPro" id="IPR004607">
    <property type="entry name" value="GART"/>
</dbReference>
<evidence type="ECO:0000313" key="12">
    <source>
        <dbReference type="Proteomes" id="UP001648503"/>
    </source>
</evidence>
<evidence type="ECO:0000256" key="8">
    <source>
        <dbReference type="ARBA" id="ARBA00041682"/>
    </source>
</evidence>
<evidence type="ECO:0000313" key="11">
    <source>
        <dbReference type="EMBL" id="KAH6593398.1"/>
    </source>
</evidence>
<dbReference type="PROSITE" id="PS50846">
    <property type="entry name" value="HMA_2"/>
    <property type="match status" value="1"/>
</dbReference>
<dbReference type="SUPFAM" id="SSF53328">
    <property type="entry name" value="Formyltransferase"/>
    <property type="match status" value="1"/>
</dbReference>
<accession>A0ABQ8FAE6</accession>
<dbReference type="PROSITE" id="PS01047">
    <property type="entry name" value="HMA_1"/>
    <property type="match status" value="1"/>
</dbReference>
<dbReference type="NCBIfam" id="TIGR00639">
    <property type="entry name" value="PurN"/>
    <property type="match status" value="1"/>
</dbReference>
<evidence type="ECO:0000256" key="4">
    <source>
        <dbReference type="ARBA" id="ARBA00022723"/>
    </source>
</evidence>
<dbReference type="Proteomes" id="UP001648503">
    <property type="component" value="Unassembled WGS sequence"/>
</dbReference>
<dbReference type="CDD" id="cd00371">
    <property type="entry name" value="HMA"/>
    <property type="match status" value="1"/>
</dbReference>
<dbReference type="EMBL" id="JAFCIX010000356">
    <property type="protein sequence ID" value="KAH6593398.1"/>
    <property type="molecule type" value="Genomic_DNA"/>
</dbReference>
<comment type="pathway">
    <text evidence="1">Purine metabolism; IMP biosynthesis via de novo pathway; N(2)-formyl-N(1)-(5-phospho-D-ribosyl)glycinamide from N(1)-(5-phospho-D-ribosyl)glycinamide (10-formyl THF route): step 1/1.</text>
</comment>
<keyword evidence="3" id="KW-0808">Transferase</keyword>
<dbReference type="EC" id="2.1.2.2" evidence="2"/>
<dbReference type="Pfam" id="PF00551">
    <property type="entry name" value="Formyl_trans_N"/>
    <property type="match status" value="1"/>
</dbReference>
<dbReference type="InterPro" id="IPR036163">
    <property type="entry name" value="HMA_dom_sf"/>
</dbReference>
<comment type="catalytic activity">
    <reaction evidence="9">
        <text>N(1)-(5-phospho-beta-D-ribosyl)glycinamide + (6R)-10-formyltetrahydrofolate = N(2)-formyl-N(1)-(5-phospho-beta-D-ribosyl)glycinamide + (6S)-5,6,7,8-tetrahydrofolate + H(+)</text>
        <dbReference type="Rhea" id="RHEA:15053"/>
        <dbReference type="ChEBI" id="CHEBI:15378"/>
        <dbReference type="ChEBI" id="CHEBI:57453"/>
        <dbReference type="ChEBI" id="CHEBI:143788"/>
        <dbReference type="ChEBI" id="CHEBI:147286"/>
        <dbReference type="ChEBI" id="CHEBI:195366"/>
        <dbReference type="EC" id="2.1.2.2"/>
    </reaction>
</comment>
<evidence type="ECO:0000256" key="3">
    <source>
        <dbReference type="ARBA" id="ARBA00022679"/>
    </source>
</evidence>
<dbReference type="Pfam" id="PF00403">
    <property type="entry name" value="HMA"/>
    <property type="match status" value="1"/>
</dbReference>
<dbReference type="InterPro" id="IPR001555">
    <property type="entry name" value="GART_AS"/>
</dbReference>
<dbReference type="PROSITE" id="PS00373">
    <property type="entry name" value="GART"/>
    <property type="match status" value="1"/>
</dbReference>
<dbReference type="PANTHER" id="PTHR43369:SF2">
    <property type="entry name" value="PHOSPHORIBOSYLGLYCINAMIDE FORMYLTRANSFERASE"/>
    <property type="match status" value="1"/>
</dbReference>
<keyword evidence="4" id="KW-0479">Metal-binding</keyword>
<dbReference type="SUPFAM" id="SSF55008">
    <property type="entry name" value="HMA, heavy metal-associated domain"/>
    <property type="match status" value="1"/>
</dbReference>
<gene>
    <name evidence="11" type="ORF">BASA50_007350</name>
</gene>
<dbReference type="Gene3D" id="3.30.70.100">
    <property type="match status" value="1"/>
</dbReference>
<dbReference type="PANTHER" id="PTHR43369">
    <property type="entry name" value="PHOSPHORIBOSYLGLYCINAMIDE FORMYLTRANSFERASE"/>
    <property type="match status" value="1"/>
</dbReference>
<dbReference type="Gene3D" id="3.40.50.170">
    <property type="entry name" value="Formyl transferase, N-terminal domain"/>
    <property type="match status" value="1"/>
</dbReference>
<dbReference type="InterPro" id="IPR036477">
    <property type="entry name" value="Formyl_transf_N_sf"/>
</dbReference>
<dbReference type="HAMAP" id="MF_01930">
    <property type="entry name" value="PurN"/>
    <property type="match status" value="1"/>
</dbReference>
<evidence type="ECO:0000256" key="7">
    <source>
        <dbReference type="ARBA" id="ARBA00041324"/>
    </source>
</evidence>
<dbReference type="InterPro" id="IPR002376">
    <property type="entry name" value="Formyl_transf_N"/>
</dbReference>
<comment type="similarity">
    <text evidence="6">Belongs to the GART family.</text>
</comment>